<dbReference type="AlphaFoldDB" id="A0A0H5RH36"/>
<organism evidence="1">
    <name type="scientific">Spongospora subterranea</name>
    <dbReference type="NCBI Taxonomy" id="70186"/>
    <lineage>
        <taxon>Eukaryota</taxon>
        <taxon>Sar</taxon>
        <taxon>Rhizaria</taxon>
        <taxon>Endomyxa</taxon>
        <taxon>Phytomyxea</taxon>
        <taxon>Plasmodiophorida</taxon>
        <taxon>Plasmodiophoridae</taxon>
        <taxon>Spongospora</taxon>
    </lineage>
</organism>
<reference evidence="1" key="1">
    <citation type="submission" date="2015-04" db="EMBL/GenBank/DDBJ databases">
        <title>The genome sequence of the plant pathogenic Rhizarian Plasmodiophora brassicae reveals insights in its biotrophic life cycle and the origin of chitin synthesis.</title>
        <authorList>
            <person name="Schwelm A."/>
            <person name="Fogelqvist J."/>
            <person name="Knaust A."/>
            <person name="Julke S."/>
            <person name="Lilja T."/>
            <person name="Dhandapani V."/>
            <person name="Bonilla-Rosso G."/>
            <person name="Karlsson M."/>
            <person name="Shevchenko A."/>
            <person name="Choi S.R."/>
            <person name="Kim H.G."/>
            <person name="Park J.Y."/>
            <person name="Lim Y.P."/>
            <person name="Ludwig-Muller J."/>
            <person name="Dixelius C."/>
        </authorList>
    </citation>
    <scope>NUCLEOTIDE SEQUENCE</scope>
    <source>
        <tissue evidence="1">Potato root galls</tissue>
    </source>
</reference>
<dbReference type="EMBL" id="HACM01012609">
    <property type="protein sequence ID" value="CRZ13051.1"/>
    <property type="molecule type" value="Transcribed_RNA"/>
</dbReference>
<evidence type="ECO:0000313" key="1">
    <source>
        <dbReference type="EMBL" id="CRZ13051.1"/>
    </source>
</evidence>
<accession>A0A0H5RH36</accession>
<feature type="non-terminal residue" evidence="1">
    <location>
        <position position="154"/>
    </location>
</feature>
<sequence length="154" mass="17831">VRYLYFRLLSSKRRSNSPSFETARSVSVRSKLYAAVHQFRFRSAARDIHQMRSRSERDQHHFNALRLENFRHLYDILQHLRGRDGSNVEHRDLTKNESLILQCIAGHLRSPLGGVLTPESMTLMLENADPSLFDDPTVLHIISDFLSKVGISEE</sequence>
<feature type="non-terminal residue" evidence="1">
    <location>
        <position position="1"/>
    </location>
</feature>
<name>A0A0H5RH36_9EUKA</name>
<protein>
    <submittedName>
        <fullName evidence="1">Uncharacterized protein</fullName>
    </submittedName>
</protein>
<proteinExistence type="predicted"/>